<name>A0A2Z6M4C9_TRISU</name>
<dbReference type="AlphaFoldDB" id="A0A2Z6M4C9"/>
<keyword evidence="3" id="KW-1185">Reference proteome</keyword>
<gene>
    <name evidence="2" type="ORF">TSUD_78350</name>
</gene>
<dbReference type="Proteomes" id="UP000242715">
    <property type="component" value="Unassembled WGS sequence"/>
</dbReference>
<sequence>MTTLTIQMSVYLVSQNYWYALSKFSDDPISNEVQQFSDDRSLSQNPGENLKPVKEVEDPLSQNYEENRQPVESVEAPPSKCFLHS</sequence>
<evidence type="ECO:0000313" key="3">
    <source>
        <dbReference type="Proteomes" id="UP000242715"/>
    </source>
</evidence>
<organism evidence="2 3">
    <name type="scientific">Trifolium subterraneum</name>
    <name type="common">Subterranean clover</name>
    <dbReference type="NCBI Taxonomy" id="3900"/>
    <lineage>
        <taxon>Eukaryota</taxon>
        <taxon>Viridiplantae</taxon>
        <taxon>Streptophyta</taxon>
        <taxon>Embryophyta</taxon>
        <taxon>Tracheophyta</taxon>
        <taxon>Spermatophyta</taxon>
        <taxon>Magnoliopsida</taxon>
        <taxon>eudicotyledons</taxon>
        <taxon>Gunneridae</taxon>
        <taxon>Pentapetalae</taxon>
        <taxon>rosids</taxon>
        <taxon>fabids</taxon>
        <taxon>Fabales</taxon>
        <taxon>Fabaceae</taxon>
        <taxon>Papilionoideae</taxon>
        <taxon>50 kb inversion clade</taxon>
        <taxon>NPAAA clade</taxon>
        <taxon>Hologalegina</taxon>
        <taxon>IRL clade</taxon>
        <taxon>Trifolieae</taxon>
        <taxon>Trifolium</taxon>
    </lineage>
</organism>
<evidence type="ECO:0000256" key="1">
    <source>
        <dbReference type="SAM" id="MobiDB-lite"/>
    </source>
</evidence>
<protein>
    <submittedName>
        <fullName evidence="2">Uncharacterized protein</fullName>
    </submittedName>
</protein>
<feature type="compositionally biased region" description="Polar residues" evidence="1">
    <location>
        <begin position="36"/>
        <end position="47"/>
    </location>
</feature>
<feature type="region of interest" description="Disordered" evidence="1">
    <location>
        <begin position="36"/>
        <end position="85"/>
    </location>
</feature>
<proteinExistence type="predicted"/>
<accession>A0A2Z6M4C9</accession>
<evidence type="ECO:0000313" key="2">
    <source>
        <dbReference type="EMBL" id="GAU19710.1"/>
    </source>
</evidence>
<reference evidence="3" key="1">
    <citation type="journal article" date="2017" name="Front. Plant Sci.">
        <title>Climate Clever Clovers: New Paradigm to Reduce the Environmental Footprint of Ruminants by Breeding Low Methanogenic Forages Utilizing Haplotype Variation.</title>
        <authorList>
            <person name="Kaur P."/>
            <person name="Appels R."/>
            <person name="Bayer P.E."/>
            <person name="Keeble-Gagnere G."/>
            <person name="Wang J."/>
            <person name="Hirakawa H."/>
            <person name="Shirasawa K."/>
            <person name="Vercoe P."/>
            <person name="Stefanova K."/>
            <person name="Durmic Z."/>
            <person name="Nichols P."/>
            <person name="Revell C."/>
            <person name="Isobe S.N."/>
            <person name="Edwards D."/>
            <person name="Erskine W."/>
        </authorList>
    </citation>
    <scope>NUCLEOTIDE SEQUENCE [LARGE SCALE GENOMIC DNA]</scope>
    <source>
        <strain evidence="3">cv. Daliak</strain>
    </source>
</reference>
<dbReference type="EMBL" id="DF973203">
    <property type="protein sequence ID" value="GAU19710.1"/>
    <property type="molecule type" value="Genomic_DNA"/>
</dbReference>